<reference evidence="3" key="2">
    <citation type="submission" date="2015-01" db="EMBL/GenBank/DDBJ databases">
        <title>Evolutionary Origins and Diversification of the Mycorrhizal Mutualists.</title>
        <authorList>
            <consortium name="DOE Joint Genome Institute"/>
            <consortium name="Mycorrhizal Genomics Consortium"/>
            <person name="Kohler A."/>
            <person name="Kuo A."/>
            <person name="Nagy L.G."/>
            <person name="Floudas D."/>
            <person name="Copeland A."/>
            <person name="Barry K.W."/>
            <person name="Cichocki N."/>
            <person name="Veneault-Fourrey C."/>
            <person name="LaButti K."/>
            <person name="Lindquist E.A."/>
            <person name="Lipzen A."/>
            <person name="Lundell T."/>
            <person name="Morin E."/>
            <person name="Murat C."/>
            <person name="Riley R."/>
            <person name="Ohm R."/>
            <person name="Sun H."/>
            <person name="Tunlid A."/>
            <person name="Henrissat B."/>
            <person name="Grigoriev I.V."/>
            <person name="Hibbett D.S."/>
            <person name="Martin F."/>
        </authorList>
    </citation>
    <scope>NUCLEOTIDE SEQUENCE [LARGE SCALE GENOMIC DNA]</scope>
    <source>
        <strain evidence="3">h7</strain>
    </source>
</reference>
<evidence type="ECO:0000256" key="1">
    <source>
        <dbReference type="SAM" id="MobiDB-lite"/>
    </source>
</evidence>
<dbReference type="OrthoDB" id="2691851at2759"/>
<gene>
    <name evidence="2" type="ORF">M413DRAFT_14518</name>
</gene>
<dbReference type="HOGENOM" id="CLU_002907_1_0_1"/>
<proteinExistence type="predicted"/>
<organism evidence="2 3">
    <name type="scientific">Hebeloma cylindrosporum</name>
    <dbReference type="NCBI Taxonomy" id="76867"/>
    <lineage>
        <taxon>Eukaryota</taxon>
        <taxon>Fungi</taxon>
        <taxon>Dikarya</taxon>
        <taxon>Basidiomycota</taxon>
        <taxon>Agaricomycotina</taxon>
        <taxon>Agaricomycetes</taxon>
        <taxon>Agaricomycetidae</taxon>
        <taxon>Agaricales</taxon>
        <taxon>Agaricineae</taxon>
        <taxon>Hymenogastraceae</taxon>
        <taxon>Hebeloma</taxon>
    </lineage>
</organism>
<accession>A0A0C2XC55</accession>
<keyword evidence="3" id="KW-1185">Reference proteome</keyword>
<dbReference type="EMBL" id="KN831819">
    <property type="protein sequence ID" value="KIM35513.1"/>
    <property type="molecule type" value="Genomic_DNA"/>
</dbReference>
<evidence type="ECO:0000313" key="2">
    <source>
        <dbReference type="EMBL" id="KIM35513.1"/>
    </source>
</evidence>
<dbReference type="Proteomes" id="UP000053424">
    <property type="component" value="Unassembled WGS sequence"/>
</dbReference>
<protein>
    <submittedName>
        <fullName evidence="2">Uncharacterized protein</fullName>
    </submittedName>
</protein>
<evidence type="ECO:0000313" key="3">
    <source>
        <dbReference type="Proteomes" id="UP000053424"/>
    </source>
</evidence>
<reference evidence="2 3" key="1">
    <citation type="submission" date="2014-04" db="EMBL/GenBank/DDBJ databases">
        <authorList>
            <consortium name="DOE Joint Genome Institute"/>
            <person name="Kuo A."/>
            <person name="Gay G."/>
            <person name="Dore J."/>
            <person name="Kohler A."/>
            <person name="Nagy L.G."/>
            <person name="Floudas D."/>
            <person name="Copeland A."/>
            <person name="Barry K.W."/>
            <person name="Cichocki N."/>
            <person name="Veneault-Fourrey C."/>
            <person name="LaButti K."/>
            <person name="Lindquist E.A."/>
            <person name="Lipzen A."/>
            <person name="Lundell T."/>
            <person name="Morin E."/>
            <person name="Murat C."/>
            <person name="Sun H."/>
            <person name="Tunlid A."/>
            <person name="Henrissat B."/>
            <person name="Grigoriev I.V."/>
            <person name="Hibbett D.S."/>
            <person name="Martin F."/>
            <person name="Nordberg H.P."/>
            <person name="Cantor M.N."/>
            <person name="Hua S.X."/>
        </authorList>
    </citation>
    <scope>NUCLEOTIDE SEQUENCE [LARGE SCALE GENOMIC DNA]</scope>
    <source>
        <strain evidence="3">h7</strain>
    </source>
</reference>
<name>A0A0C2XC55_HEBCY</name>
<feature type="region of interest" description="Disordered" evidence="1">
    <location>
        <begin position="94"/>
        <end position="117"/>
    </location>
</feature>
<sequence length="1380" mass="153930">MASATERIEISAEGFAKCPDCGTTINCGTGGIQNLNKRHRGGKACREAKARRDRDAKKMKDGSLLSFLKPKAIPVPSTVQDAGPAMIFPNTASRQSLASPSHGGRESDPGPALGVKKTGNGFIERLEKIVQNLPDTVPIGSANDKLAAFSIEPATLDNPNVDAEDLWEVVLNRFLKEHLGWGEETDMHQLIRRGGSGLDGVLRFSKYFIERRGVSVDLFEGKLANLLGAAEALITHQIPKPQAAAASFGDIHQPGSLPRPEGNPHEVIDVDSLATDSPGTGARQPRLSPRCSGYLLEFPRGQSPHTDYPFGLHDSGSLSWDYSVRNGVMILHARSCDGLAKEDAQSCKPCQNLQNNAQLKGIRTRMEEGVHENATFAYHSFNGLIEIVRRKSKTLEFVRLRGLNQARKLLVKAGELSEYKRFTLAISSGEVERVDRVIAQGLKQKKGIRGIMASLEAAAQGIYHPKNFTEEEAMRALLAWRLGGNRLAHINHRSRGDPSLTYLRRISFTPPIIPSHAQPTTLEVSENVSATFSNVLDIIQARIPILHTVVAFDELATEKRVRWDPKTNFFLGICREHGHRTSLEFNNEGDMEEVFRCLDDGEIHYAGEATIAALGVLTNDHRVYPARPVLASGDCKRESGIEHAKLIQTVIDGINAQRATTKLRIVSIASDGESRRGSAFAFLTFQKKLSRQSPIYPLLSPLIFMDFHVGEDDITCDKDWKHIFKRFRNLLLRPRGVAVDGFRIRPDIIRDHFRSVGLTVDHIDSLMNPKDQQDVKMAFDMLKAIWNLPRETTNMKPGFQRAREALCVLGKLLFHLTYPFLCVDLDLSEQLEHLSAAAHLALTLYSQAGKEFIPSELFIDIMIMIKNVYFCVAKCKIDDPEGSFWIILLGTDRLEELFGILRTMVGNDANLDFLQLVSRITGTTEVSNILAKYPQWDRAPRRLKLPALTRDTKELPDTSDHIKPGSWRGNVRVKLVSLQTSWRRGRHLAQNDCGFIIPILDTLEKAGADILSPKGTLLVNSPLPVDDVDESLDAFLFREARSLDTDDSSQSLPGNRVDVENALVEAALEDANLVQSSQQPFDRKVLINGKEMAKSRALAQYSKYRKQVGSTDRLKRVQGIERYSATTVSNHHYLNNPLSPDVPVLMVSDPIATLLCCDNRAWLCIGEVNGLKVDGQYAEFVPHGILHEKTVTVSYQVLGVRPATLDDDPSALSDWRSCRIEEMSFTVPGQLVQPINPAVSTQTPHAFYLLDSQFLIAMAASLLEFLSASDLKNIPKVPVSHTFPYREASGRENHRAVWTVPSTGTALSIFSQERKRRERIIENWQAHGMFYQACIFIWRRIRVIGLLTMFQRSNNVSSVSCKGFTRYLEVQYEVSLSEYP</sequence>